<dbReference type="Gene3D" id="3.30.70.270">
    <property type="match status" value="1"/>
</dbReference>
<dbReference type="PANTHER" id="PTHR37984:SF15">
    <property type="entry name" value="INTEGRASE CATALYTIC DOMAIN-CONTAINING PROTEIN"/>
    <property type="match status" value="1"/>
</dbReference>
<dbReference type="WBParaSite" id="nRc.2.0.1.t19775-RA">
    <property type="protein sequence ID" value="nRc.2.0.1.t19775-RA"/>
    <property type="gene ID" value="nRc.2.0.1.g19775"/>
</dbReference>
<protein>
    <submittedName>
        <fullName evidence="3">Reverse transcriptase domain-containing protein</fullName>
    </submittedName>
</protein>
<dbReference type="Pfam" id="PF00078">
    <property type="entry name" value="RVT_1"/>
    <property type="match status" value="1"/>
</dbReference>
<dbReference type="InterPro" id="IPR043128">
    <property type="entry name" value="Rev_trsase/Diguanyl_cyclase"/>
</dbReference>
<dbReference type="AlphaFoldDB" id="A0A915J069"/>
<feature type="domain" description="Reverse transcriptase" evidence="1">
    <location>
        <begin position="20"/>
        <end position="141"/>
    </location>
</feature>
<name>A0A915J069_ROMCU</name>
<organism evidence="2 3">
    <name type="scientific">Romanomermis culicivorax</name>
    <name type="common">Nematode worm</name>
    <dbReference type="NCBI Taxonomy" id="13658"/>
    <lineage>
        <taxon>Eukaryota</taxon>
        <taxon>Metazoa</taxon>
        <taxon>Ecdysozoa</taxon>
        <taxon>Nematoda</taxon>
        <taxon>Enoplea</taxon>
        <taxon>Dorylaimia</taxon>
        <taxon>Mermithida</taxon>
        <taxon>Mermithoidea</taxon>
        <taxon>Mermithidae</taxon>
        <taxon>Romanomermis</taxon>
    </lineage>
</organism>
<proteinExistence type="predicted"/>
<dbReference type="Gene3D" id="3.10.10.10">
    <property type="entry name" value="HIV Type 1 Reverse Transcriptase, subunit A, domain 1"/>
    <property type="match status" value="1"/>
</dbReference>
<evidence type="ECO:0000259" key="1">
    <source>
        <dbReference type="Pfam" id="PF00078"/>
    </source>
</evidence>
<sequence length="151" mass="16934">MLTDDAIPVAQPVRQVWIACRAAVEKEVEQMVNDDIWEGVTTSSAWALNLNSLQQINDLHTQLQGASMFTKLDLLKEYFHISLAPESHPLTTTITPYGLFQYKHLPMGLTDATSVFQCLVPQTPVGWEGCISYLEDILVFHFTAPQQDEGL</sequence>
<dbReference type="InterPro" id="IPR043502">
    <property type="entry name" value="DNA/RNA_pol_sf"/>
</dbReference>
<dbReference type="PANTHER" id="PTHR37984">
    <property type="entry name" value="PROTEIN CBG26694"/>
    <property type="match status" value="1"/>
</dbReference>
<dbReference type="SUPFAM" id="SSF56672">
    <property type="entry name" value="DNA/RNA polymerases"/>
    <property type="match status" value="1"/>
</dbReference>
<evidence type="ECO:0000313" key="3">
    <source>
        <dbReference type="WBParaSite" id="nRc.2.0.1.t19775-RA"/>
    </source>
</evidence>
<keyword evidence="2" id="KW-1185">Reference proteome</keyword>
<dbReference type="InterPro" id="IPR050951">
    <property type="entry name" value="Retrovirus_Pol_polyprotein"/>
</dbReference>
<dbReference type="InterPro" id="IPR000477">
    <property type="entry name" value="RT_dom"/>
</dbReference>
<reference evidence="3" key="1">
    <citation type="submission" date="2022-11" db="UniProtKB">
        <authorList>
            <consortium name="WormBaseParasite"/>
        </authorList>
    </citation>
    <scope>IDENTIFICATION</scope>
</reference>
<accession>A0A915J069</accession>
<dbReference type="Proteomes" id="UP000887565">
    <property type="component" value="Unplaced"/>
</dbReference>
<evidence type="ECO:0000313" key="2">
    <source>
        <dbReference type="Proteomes" id="UP000887565"/>
    </source>
</evidence>